<organism evidence="1 2">
    <name type="scientific">Amycolatopsis dongchuanensis</name>
    <dbReference type="NCBI Taxonomy" id="1070866"/>
    <lineage>
        <taxon>Bacteria</taxon>
        <taxon>Bacillati</taxon>
        <taxon>Actinomycetota</taxon>
        <taxon>Actinomycetes</taxon>
        <taxon>Pseudonocardiales</taxon>
        <taxon>Pseudonocardiaceae</taxon>
        <taxon>Amycolatopsis</taxon>
    </lineage>
</organism>
<sequence>MLGFQLVNEGWCTDADMENGISEYLFHLGLRKGYLPDTLYDLMLDTGRHRKDFRRAIRAANITRVENES</sequence>
<accession>A0ABP8VEA2</accession>
<evidence type="ECO:0000313" key="2">
    <source>
        <dbReference type="Proteomes" id="UP001500192"/>
    </source>
</evidence>
<dbReference type="EMBL" id="BAABIB010000113">
    <property type="protein sequence ID" value="GAA4658825.1"/>
    <property type="molecule type" value="Genomic_DNA"/>
</dbReference>
<gene>
    <name evidence="1" type="ORF">GCM10023214_57970</name>
</gene>
<evidence type="ECO:0000313" key="1">
    <source>
        <dbReference type="EMBL" id="GAA4658825.1"/>
    </source>
</evidence>
<reference evidence="2" key="1">
    <citation type="journal article" date="2019" name="Int. J. Syst. Evol. Microbiol.">
        <title>The Global Catalogue of Microorganisms (GCM) 10K type strain sequencing project: providing services to taxonomists for standard genome sequencing and annotation.</title>
        <authorList>
            <consortium name="The Broad Institute Genomics Platform"/>
            <consortium name="The Broad Institute Genome Sequencing Center for Infectious Disease"/>
            <person name="Wu L."/>
            <person name="Ma J."/>
        </authorList>
    </citation>
    <scope>NUCLEOTIDE SEQUENCE [LARGE SCALE GENOMIC DNA]</scope>
    <source>
        <strain evidence="2">JCM 18054</strain>
    </source>
</reference>
<proteinExistence type="predicted"/>
<protein>
    <submittedName>
        <fullName evidence="1">Uncharacterized protein</fullName>
    </submittedName>
</protein>
<name>A0ABP8VEA2_9PSEU</name>
<dbReference type="Proteomes" id="UP001500192">
    <property type="component" value="Unassembled WGS sequence"/>
</dbReference>
<keyword evidence="2" id="KW-1185">Reference proteome</keyword>
<comment type="caution">
    <text evidence="1">The sequence shown here is derived from an EMBL/GenBank/DDBJ whole genome shotgun (WGS) entry which is preliminary data.</text>
</comment>